<dbReference type="STRING" id="63057.A0A2P5FFC1"/>
<evidence type="ECO:0000313" key="5">
    <source>
        <dbReference type="Proteomes" id="UP000237000"/>
    </source>
</evidence>
<dbReference type="InParanoid" id="A0A2P5FFC1"/>
<feature type="transmembrane region" description="Helical" evidence="3">
    <location>
        <begin position="301"/>
        <end position="327"/>
    </location>
</feature>
<keyword evidence="3" id="KW-0472">Membrane</keyword>
<proteinExistence type="predicted"/>
<dbReference type="PANTHER" id="PTHR47976">
    <property type="entry name" value="G-TYPE LECTIN S-RECEPTOR-LIKE SERINE/THREONINE-PROTEIN KINASE SD2-5"/>
    <property type="match status" value="1"/>
</dbReference>
<dbReference type="PANTHER" id="PTHR47976:SF66">
    <property type="entry name" value="G-TYPE LECTIN S-RECEPTOR-LIKE SERINE_THREONINE-PROTEIN KINASE SD2-5"/>
    <property type="match status" value="1"/>
</dbReference>
<feature type="region of interest" description="Disordered" evidence="2">
    <location>
        <begin position="254"/>
        <end position="293"/>
    </location>
</feature>
<name>A0A2P5FFC1_TREOI</name>
<evidence type="ECO:0000256" key="1">
    <source>
        <dbReference type="ARBA" id="ARBA00022729"/>
    </source>
</evidence>
<reference evidence="5" key="1">
    <citation type="submission" date="2016-06" db="EMBL/GenBank/DDBJ databases">
        <title>Parallel loss of symbiosis genes in relatives of nitrogen-fixing non-legume Parasponia.</title>
        <authorList>
            <person name="Van Velzen R."/>
            <person name="Holmer R."/>
            <person name="Bu F."/>
            <person name="Rutten L."/>
            <person name="Van Zeijl A."/>
            <person name="Liu W."/>
            <person name="Santuari L."/>
            <person name="Cao Q."/>
            <person name="Sharma T."/>
            <person name="Shen D."/>
            <person name="Roswanjaya Y."/>
            <person name="Wardhani T."/>
            <person name="Kalhor M.S."/>
            <person name="Jansen J."/>
            <person name="Van den Hoogen J."/>
            <person name="Gungor B."/>
            <person name="Hartog M."/>
            <person name="Hontelez J."/>
            <person name="Verver J."/>
            <person name="Yang W.-C."/>
            <person name="Schijlen E."/>
            <person name="Repin R."/>
            <person name="Schilthuizen M."/>
            <person name="Schranz E."/>
            <person name="Heidstra R."/>
            <person name="Miyata K."/>
            <person name="Fedorova E."/>
            <person name="Kohlen W."/>
            <person name="Bisseling T."/>
            <person name="Smit S."/>
            <person name="Geurts R."/>
        </authorList>
    </citation>
    <scope>NUCLEOTIDE SEQUENCE [LARGE SCALE GENOMIC DNA]</scope>
    <source>
        <strain evidence="5">cv. RG33-2</strain>
    </source>
</reference>
<organism evidence="4 5">
    <name type="scientific">Trema orientale</name>
    <name type="common">Charcoal tree</name>
    <name type="synonym">Celtis orientalis</name>
    <dbReference type="NCBI Taxonomy" id="63057"/>
    <lineage>
        <taxon>Eukaryota</taxon>
        <taxon>Viridiplantae</taxon>
        <taxon>Streptophyta</taxon>
        <taxon>Embryophyta</taxon>
        <taxon>Tracheophyta</taxon>
        <taxon>Spermatophyta</taxon>
        <taxon>Magnoliopsida</taxon>
        <taxon>eudicotyledons</taxon>
        <taxon>Gunneridae</taxon>
        <taxon>Pentapetalae</taxon>
        <taxon>rosids</taxon>
        <taxon>fabids</taxon>
        <taxon>Rosales</taxon>
        <taxon>Cannabaceae</taxon>
        <taxon>Trema</taxon>
    </lineage>
</organism>
<evidence type="ECO:0000256" key="2">
    <source>
        <dbReference type="SAM" id="MobiDB-lite"/>
    </source>
</evidence>
<dbReference type="AlphaFoldDB" id="A0A2P5FFC1"/>
<evidence type="ECO:0000313" key="4">
    <source>
        <dbReference type="EMBL" id="PON96482.1"/>
    </source>
</evidence>
<feature type="compositionally biased region" description="Pro residues" evidence="2">
    <location>
        <begin position="268"/>
        <end position="280"/>
    </location>
</feature>
<sequence>MDGWEMKVIPSIKNHSLGFYFGFYSPEISSNGYLLSVVAVGAGNISHIVVWKDSYFVPENSTLELSGAGLTLRDPLRSLDWQGYPYSVVGMKLTEEGNFVLFGRRRRGYTRFKCLHTTRHPSTAGLTEGANFSVYTNPSDGGHLIYSQLQLEGNSSDIWTKISTSERSHPLELIVCVKLDEDGRLLTYQLNSKEIGINVVDMITSKCETMKDQYQLAEVRDENVSWTQANPIKHRKSIKFIRVLLSAIGESNLIPPSPSPSREDTPDALPPIPSLSPLPPGENTAKALPPTLPSSRHRKRLAAMISASTAGGLIVIILIILVSLVMLRKSGLEKNENHLKQVPGLLLRFSYEDLEIATGNFKEILGRGGFWICV</sequence>
<dbReference type="OrthoDB" id="10490634at2759"/>
<gene>
    <name evidence="4" type="ORF">TorRG33x02_077550</name>
</gene>
<comment type="caution">
    <text evidence="4">The sequence shown here is derived from an EMBL/GenBank/DDBJ whole genome shotgun (WGS) entry which is preliminary data.</text>
</comment>
<evidence type="ECO:0000256" key="3">
    <source>
        <dbReference type="SAM" id="Phobius"/>
    </source>
</evidence>
<dbReference type="Proteomes" id="UP000237000">
    <property type="component" value="Unassembled WGS sequence"/>
</dbReference>
<accession>A0A2P5FFC1</accession>
<protein>
    <submittedName>
        <fullName evidence="4">Concanavalin A-like lectin/glucanase domain containing protein</fullName>
    </submittedName>
</protein>
<keyword evidence="4" id="KW-0430">Lectin</keyword>
<keyword evidence="1" id="KW-0732">Signal</keyword>
<keyword evidence="3" id="KW-0812">Transmembrane</keyword>
<keyword evidence="5" id="KW-1185">Reference proteome</keyword>
<dbReference type="EMBL" id="JXTC01000038">
    <property type="protein sequence ID" value="PON96482.1"/>
    <property type="molecule type" value="Genomic_DNA"/>
</dbReference>
<dbReference type="GO" id="GO:0030246">
    <property type="term" value="F:carbohydrate binding"/>
    <property type="evidence" value="ECO:0007669"/>
    <property type="project" value="UniProtKB-KW"/>
</dbReference>
<keyword evidence="3" id="KW-1133">Transmembrane helix</keyword>
<dbReference type="InterPro" id="IPR051343">
    <property type="entry name" value="G-type_lectin_kinases/EP1-like"/>
</dbReference>